<keyword evidence="1 5" id="KW-0808">Transferase</keyword>
<dbReference type="OrthoDB" id="529907at2"/>
<accession>A0A554SQA5</accession>
<sequence length="142" mass="15730">MTLRSASAADLPALVEVEELCFGPDAWSRNQLTDEFAASRTVIVADDDEGIAGYATVSLVGPDAELLRIAVLPARRRRGTARRLLTEAWSRAAERGAERMLLEVDADNEPAIGLYRRFGFSDLATRRGYYRGRDALVMERRG</sequence>
<evidence type="ECO:0000313" key="5">
    <source>
        <dbReference type="EMBL" id="TSD68498.1"/>
    </source>
</evidence>
<evidence type="ECO:0000256" key="1">
    <source>
        <dbReference type="ARBA" id="ARBA00022679"/>
    </source>
</evidence>
<dbReference type="SUPFAM" id="SSF55729">
    <property type="entry name" value="Acyl-CoA N-acyltransferases (Nat)"/>
    <property type="match status" value="1"/>
</dbReference>
<dbReference type="GO" id="GO:0005737">
    <property type="term" value="C:cytoplasm"/>
    <property type="evidence" value="ECO:0007669"/>
    <property type="project" value="UniProtKB-SubCell"/>
</dbReference>
<feature type="domain" description="N-acetyltransferase" evidence="4">
    <location>
        <begin position="1"/>
        <end position="142"/>
    </location>
</feature>
<dbReference type="EC" id="2.3.1.266" evidence="3"/>
<dbReference type="Proteomes" id="UP000316988">
    <property type="component" value="Unassembled WGS sequence"/>
</dbReference>
<reference evidence="5 6" key="1">
    <citation type="submission" date="2019-07" db="EMBL/GenBank/DDBJ databases">
        <authorList>
            <person name="Zhao L.H."/>
        </authorList>
    </citation>
    <scope>NUCLEOTIDE SEQUENCE [LARGE SCALE GENOMIC DNA]</scope>
    <source>
        <strain evidence="5 6">Co35</strain>
    </source>
</reference>
<dbReference type="Gene3D" id="3.40.630.30">
    <property type="match status" value="1"/>
</dbReference>
<name>A0A554SQA5_9ACTN</name>
<evidence type="ECO:0000313" key="6">
    <source>
        <dbReference type="Proteomes" id="UP000316988"/>
    </source>
</evidence>
<keyword evidence="2" id="KW-0012">Acyltransferase</keyword>
<gene>
    <name evidence="5" type="primary">rimI</name>
    <name evidence="5" type="ORF">FNM00_02610</name>
</gene>
<dbReference type="InterPro" id="IPR016181">
    <property type="entry name" value="Acyl_CoA_acyltransferase"/>
</dbReference>
<dbReference type="AlphaFoldDB" id="A0A554SQA5"/>
<organism evidence="5 6">
    <name type="scientific">Aeromicrobium piscarium</name>
    <dbReference type="NCBI Taxonomy" id="2590901"/>
    <lineage>
        <taxon>Bacteria</taxon>
        <taxon>Bacillati</taxon>
        <taxon>Actinomycetota</taxon>
        <taxon>Actinomycetes</taxon>
        <taxon>Propionibacteriales</taxon>
        <taxon>Nocardioidaceae</taxon>
        <taxon>Aeromicrobium</taxon>
    </lineage>
</organism>
<evidence type="ECO:0000256" key="2">
    <source>
        <dbReference type="ARBA" id="ARBA00023315"/>
    </source>
</evidence>
<comment type="catalytic activity">
    <reaction evidence="3">
        <text>N-terminal L-alanyl-[ribosomal protein bS18] + acetyl-CoA = N-terminal N(alpha)-acetyl-L-alanyl-[ribosomal protein bS18] + CoA + H(+)</text>
        <dbReference type="Rhea" id="RHEA:43756"/>
        <dbReference type="Rhea" id="RHEA-COMP:10676"/>
        <dbReference type="Rhea" id="RHEA-COMP:10677"/>
        <dbReference type="ChEBI" id="CHEBI:15378"/>
        <dbReference type="ChEBI" id="CHEBI:57287"/>
        <dbReference type="ChEBI" id="CHEBI:57288"/>
        <dbReference type="ChEBI" id="CHEBI:64718"/>
        <dbReference type="ChEBI" id="CHEBI:83683"/>
        <dbReference type="EC" id="2.3.1.266"/>
    </reaction>
</comment>
<keyword evidence="3" id="KW-0963">Cytoplasm</keyword>
<dbReference type="InterPro" id="IPR050832">
    <property type="entry name" value="Bact_Acetyltransf"/>
</dbReference>
<comment type="subcellular location">
    <subcellularLocation>
        <location evidence="3">Cytoplasm</location>
    </subcellularLocation>
</comment>
<protein>
    <recommendedName>
        <fullName evidence="3">[Ribosomal protein bS18]-alanine N-acetyltransferase</fullName>
        <ecNumber evidence="3">2.3.1.266</ecNumber>
    </recommendedName>
</protein>
<evidence type="ECO:0000259" key="4">
    <source>
        <dbReference type="PROSITE" id="PS51186"/>
    </source>
</evidence>
<dbReference type="PANTHER" id="PTHR43877">
    <property type="entry name" value="AMINOALKYLPHOSPHONATE N-ACETYLTRANSFERASE-RELATED-RELATED"/>
    <property type="match status" value="1"/>
</dbReference>
<dbReference type="GO" id="GO:0008999">
    <property type="term" value="F:protein-N-terminal-alanine acetyltransferase activity"/>
    <property type="evidence" value="ECO:0007669"/>
    <property type="project" value="UniProtKB-EC"/>
</dbReference>
<evidence type="ECO:0000256" key="3">
    <source>
        <dbReference type="RuleBase" id="RU363094"/>
    </source>
</evidence>
<proteinExistence type="inferred from homology"/>
<dbReference type="PROSITE" id="PS51186">
    <property type="entry name" value="GNAT"/>
    <property type="match status" value="1"/>
</dbReference>
<dbReference type="InterPro" id="IPR006464">
    <property type="entry name" value="AcTrfase_RimI/Ard1"/>
</dbReference>
<dbReference type="Pfam" id="PF00583">
    <property type="entry name" value="Acetyltransf_1"/>
    <property type="match status" value="1"/>
</dbReference>
<dbReference type="EMBL" id="VLNT01000001">
    <property type="protein sequence ID" value="TSD68498.1"/>
    <property type="molecule type" value="Genomic_DNA"/>
</dbReference>
<dbReference type="NCBIfam" id="TIGR01575">
    <property type="entry name" value="rimI"/>
    <property type="match status" value="1"/>
</dbReference>
<dbReference type="PANTHER" id="PTHR43877:SF2">
    <property type="entry name" value="AMINOALKYLPHOSPHONATE N-ACETYLTRANSFERASE-RELATED"/>
    <property type="match status" value="1"/>
</dbReference>
<dbReference type="InterPro" id="IPR000182">
    <property type="entry name" value="GNAT_dom"/>
</dbReference>
<keyword evidence="6" id="KW-1185">Reference proteome</keyword>
<comment type="function">
    <text evidence="3">Acetylates the N-terminal alanine of ribosomal protein bS18.</text>
</comment>
<dbReference type="RefSeq" id="WP_143911439.1">
    <property type="nucleotide sequence ID" value="NZ_VLNT01000001.1"/>
</dbReference>
<comment type="similarity">
    <text evidence="3">Belongs to the acetyltransferase family. RimI subfamily.</text>
</comment>
<comment type="caution">
    <text evidence="5">The sequence shown here is derived from an EMBL/GenBank/DDBJ whole genome shotgun (WGS) entry which is preliminary data.</text>
</comment>